<comment type="catalytic activity">
    <reaction evidence="7 9">
        <text>4 Fe(2+) + O2 + 4 H(+) = 4 Fe(3+) + 2 H2O</text>
        <dbReference type="Rhea" id="RHEA:11148"/>
        <dbReference type="ChEBI" id="CHEBI:15377"/>
        <dbReference type="ChEBI" id="CHEBI:15378"/>
        <dbReference type="ChEBI" id="CHEBI:15379"/>
        <dbReference type="ChEBI" id="CHEBI:29033"/>
        <dbReference type="ChEBI" id="CHEBI:29034"/>
        <dbReference type="EC" id="1.16.3.1"/>
    </reaction>
</comment>
<comment type="function">
    <text evidence="9">Stores iron in a soluble, non-toxic, readily available form. Important for iron homeostasis. Iron is taken up in the ferrous form and deposited as ferric hydroxides after oxidation.</text>
</comment>
<dbReference type="PANTHER" id="PTHR11431">
    <property type="entry name" value="FERRITIN"/>
    <property type="match status" value="1"/>
</dbReference>
<gene>
    <name evidence="11" type="ORF">PSAL00342_LOCUS7792</name>
</gene>
<dbReference type="GO" id="GO:0006879">
    <property type="term" value="P:intracellular iron ion homeostasis"/>
    <property type="evidence" value="ECO:0007669"/>
    <property type="project" value="UniProtKB-KW"/>
</dbReference>
<dbReference type="GO" id="GO:0008198">
    <property type="term" value="F:ferrous iron binding"/>
    <property type="evidence" value="ECO:0007669"/>
    <property type="project" value="TreeGrafter"/>
</dbReference>
<keyword evidence="2 9" id="KW-0409">Iron storage</keyword>
<dbReference type="PROSITE" id="PS50905">
    <property type="entry name" value="FERRITIN_LIKE"/>
    <property type="match status" value="1"/>
</dbReference>
<evidence type="ECO:0000256" key="5">
    <source>
        <dbReference type="ARBA" id="ARBA00025111"/>
    </source>
</evidence>
<dbReference type="GO" id="GO:0005737">
    <property type="term" value="C:cytoplasm"/>
    <property type="evidence" value="ECO:0007669"/>
    <property type="project" value="TreeGrafter"/>
</dbReference>
<dbReference type="CDD" id="cd01056">
    <property type="entry name" value="Euk_Ferritin"/>
    <property type="match status" value="1"/>
</dbReference>
<evidence type="ECO:0000256" key="6">
    <source>
        <dbReference type="ARBA" id="ARBA00026060"/>
    </source>
</evidence>
<dbReference type="GO" id="GO:0004322">
    <property type="term" value="F:ferroxidase activity"/>
    <property type="evidence" value="ECO:0007669"/>
    <property type="project" value="UniProtKB-EC"/>
</dbReference>
<proteinExistence type="inferred from homology"/>
<feature type="binding site" evidence="8">
    <location>
        <position position="79"/>
    </location>
    <ligand>
        <name>Fe cation</name>
        <dbReference type="ChEBI" id="CHEBI:24875"/>
        <label>1</label>
    </ligand>
</feature>
<dbReference type="InterPro" id="IPR009040">
    <property type="entry name" value="Ferritin-like_diiron"/>
</dbReference>
<dbReference type="Gene3D" id="1.20.1260.10">
    <property type="match status" value="1"/>
</dbReference>
<dbReference type="SUPFAM" id="SSF47240">
    <property type="entry name" value="Ferritin-like"/>
    <property type="match status" value="1"/>
</dbReference>
<dbReference type="InterPro" id="IPR009078">
    <property type="entry name" value="Ferritin-like_SF"/>
</dbReference>
<feature type="binding site" evidence="8">
    <location>
        <position position="113"/>
    </location>
    <ligand>
        <name>Fe cation</name>
        <dbReference type="ChEBI" id="CHEBI:24875"/>
        <label>1</label>
    </ligand>
</feature>
<accession>A0A7S3UI20</accession>
<evidence type="ECO:0000256" key="8">
    <source>
        <dbReference type="PIRSR" id="PIRSR601519-1"/>
    </source>
</evidence>
<protein>
    <recommendedName>
        <fullName evidence="9">Ferritin</fullName>
        <ecNumber evidence="9">1.16.3.1</ecNumber>
    </recommendedName>
</protein>
<name>A0A7S3UI20_9CHLO</name>
<evidence type="ECO:0000256" key="4">
    <source>
        <dbReference type="ARBA" id="ARBA00023004"/>
    </source>
</evidence>
<evidence type="ECO:0000256" key="2">
    <source>
        <dbReference type="ARBA" id="ARBA00022434"/>
    </source>
</evidence>
<evidence type="ECO:0000256" key="1">
    <source>
        <dbReference type="ARBA" id="ARBA00007513"/>
    </source>
</evidence>
<feature type="domain" description="Ferritin-like diiron" evidence="10">
    <location>
        <begin position="1"/>
        <end position="131"/>
    </location>
</feature>
<evidence type="ECO:0000256" key="9">
    <source>
        <dbReference type="RuleBase" id="RU361145"/>
    </source>
</evidence>
<keyword evidence="3 8" id="KW-0479">Metal-binding</keyword>
<organism evidence="11">
    <name type="scientific">Picocystis salinarum</name>
    <dbReference type="NCBI Taxonomy" id="88271"/>
    <lineage>
        <taxon>Eukaryota</taxon>
        <taxon>Viridiplantae</taxon>
        <taxon>Chlorophyta</taxon>
        <taxon>Picocystophyceae</taxon>
        <taxon>Picocystales</taxon>
        <taxon>Picocystaceae</taxon>
        <taxon>Picocystis</taxon>
    </lineage>
</organism>
<feature type="binding site" evidence="8">
    <location>
        <position position="33"/>
    </location>
    <ligand>
        <name>Fe cation</name>
        <dbReference type="ChEBI" id="CHEBI:24875"/>
        <label>1</label>
    </ligand>
</feature>
<dbReference type="GO" id="GO:0006826">
    <property type="term" value="P:iron ion transport"/>
    <property type="evidence" value="ECO:0007669"/>
    <property type="project" value="InterPro"/>
</dbReference>
<dbReference type="EC" id="1.16.3.1" evidence="9"/>
<dbReference type="PANTHER" id="PTHR11431:SF75">
    <property type="entry name" value="FERRITIN"/>
    <property type="match status" value="1"/>
</dbReference>
<sequence>MYLAMSQYFARDNVALPGLAKHFKHESDEEREHAEMLMEYQVMRGGRVILGPLGAPPSEFDNAEKGDALHAASLALSLEKLNMDKLLELHAIADEANDCQLVDFLEGDLLRPQAESIDEAARMVTKLDRVGKGHGTWAFDRTLE</sequence>
<evidence type="ECO:0000256" key="7">
    <source>
        <dbReference type="ARBA" id="ARBA00047990"/>
    </source>
</evidence>
<comment type="subunit">
    <text evidence="6">Oligomer of 24 subunits. There are two types of subunits: L (light) chain and H (heavy) chain. The major chain can be light or heavy, depending on the species and tissue type. The functional molecule forms a roughly spherical shell with a diameter of 12 nm and contains a central cavity into which the insoluble mineral iron core is deposited.</text>
</comment>
<evidence type="ECO:0000259" key="10">
    <source>
        <dbReference type="PROSITE" id="PS50905"/>
    </source>
</evidence>
<dbReference type="InterPro" id="IPR012347">
    <property type="entry name" value="Ferritin-like"/>
</dbReference>
<keyword evidence="4 8" id="KW-0408">Iron</keyword>
<comment type="function">
    <text evidence="5">Stores iron in a soluble, non-toxic, readily available form. Important for iron homeostasis. Has ferroxidase activity. Iron is taken up in the ferrous form and deposited as ferric hydroxides after oxidation.</text>
</comment>
<comment type="similarity">
    <text evidence="1 9">Belongs to the ferritin family.</text>
</comment>
<feature type="binding site" evidence="8">
    <location>
        <position position="30"/>
    </location>
    <ligand>
        <name>Fe cation</name>
        <dbReference type="ChEBI" id="CHEBI:24875"/>
        <label>1</label>
    </ligand>
</feature>
<keyword evidence="9" id="KW-0560">Oxidoreductase</keyword>
<dbReference type="InterPro" id="IPR008331">
    <property type="entry name" value="Ferritin_DPS_dom"/>
</dbReference>
<dbReference type="InterPro" id="IPR001519">
    <property type="entry name" value="Ferritin"/>
</dbReference>
<dbReference type="EMBL" id="HBIS01009594">
    <property type="protein sequence ID" value="CAE0613891.1"/>
    <property type="molecule type" value="Transcribed_RNA"/>
</dbReference>
<dbReference type="AlphaFoldDB" id="A0A7S3UI20"/>
<dbReference type="Pfam" id="PF00210">
    <property type="entry name" value="Ferritin"/>
    <property type="match status" value="1"/>
</dbReference>
<evidence type="ECO:0000313" key="11">
    <source>
        <dbReference type="EMBL" id="CAE0613891.1"/>
    </source>
</evidence>
<dbReference type="GO" id="GO:0008199">
    <property type="term" value="F:ferric iron binding"/>
    <property type="evidence" value="ECO:0007669"/>
    <property type="project" value="InterPro"/>
</dbReference>
<reference evidence="11" key="1">
    <citation type="submission" date="2021-01" db="EMBL/GenBank/DDBJ databases">
        <authorList>
            <person name="Corre E."/>
            <person name="Pelletier E."/>
            <person name="Niang G."/>
            <person name="Scheremetjew M."/>
            <person name="Finn R."/>
            <person name="Kale V."/>
            <person name="Holt S."/>
            <person name="Cochrane G."/>
            <person name="Meng A."/>
            <person name="Brown T."/>
            <person name="Cohen L."/>
        </authorList>
    </citation>
    <scope>NUCLEOTIDE SEQUENCE</scope>
    <source>
        <strain evidence="11">CCMP1897</strain>
    </source>
</reference>
<evidence type="ECO:0000256" key="3">
    <source>
        <dbReference type="ARBA" id="ARBA00022723"/>
    </source>
</evidence>